<evidence type="ECO:0000256" key="1">
    <source>
        <dbReference type="SAM" id="Phobius"/>
    </source>
</evidence>
<organism evidence="2 3">
    <name type="scientific">Desulfatibacillum alkenivorans DSM 16219</name>
    <dbReference type="NCBI Taxonomy" id="1121393"/>
    <lineage>
        <taxon>Bacteria</taxon>
        <taxon>Pseudomonadati</taxon>
        <taxon>Thermodesulfobacteriota</taxon>
        <taxon>Desulfobacteria</taxon>
        <taxon>Desulfobacterales</taxon>
        <taxon>Desulfatibacillaceae</taxon>
        <taxon>Desulfatibacillum</taxon>
    </lineage>
</organism>
<protein>
    <submittedName>
        <fullName evidence="2">Uncharacterized protein</fullName>
    </submittedName>
</protein>
<evidence type="ECO:0000313" key="3">
    <source>
        <dbReference type="Proteomes" id="UP000183994"/>
    </source>
</evidence>
<keyword evidence="1" id="KW-0812">Transmembrane</keyword>
<feature type="transmembrane region" description="Helical" evidence="1">
    <location>
        <begin position="6"/>
        <end position="27"/>
    </location>
</feature>
<dbReference type="Proteomes" id="UP000183994">
    <property type="component" value="Unassembled WGS sequence"/>
</dbReference>
<feature type="transmembrane region" description="Helical" evidence="1">
    <location>
        <begin position="39"/>
        <end position="60"/>
    </location>
</feature>
<keyword evidence="1" id="KW-0472">Membrane</keyword>
<feature type="transmembrane region" description="Helical" evidence="1">
    <location>
        <begin position="98"/>
        <end position="118"/>
    </location>
</feature>
<evidence type="ECO:0000313" key="2">
    <source>
        <dbReference type="EMBL" id="SHK96673.1"/>
    </source>
</evidence>
<keyword evidence="3" id="KW-1185">Reference proteome</keyword>
<proteinExistence type="predicted"/>
<dbReference type="AlphaFoldDB" id="A0A1M6WSG0"/>
<accession>A0A1M6WSG0</accession>
<sequence length="523" mass="59407">MVFGYVLIWLESLVLPLCVSAAVAFVFHKIQRTWLKAALLVLYSLLFLTAAGCAVLYFWVMNFVGYIPSWTVQYSASAAIIATALSILIFVKFKIKSFFKPLLTATAVMAILFLTLIGQNSLLAKNNIEMAQAFMDQAMAGLPCPIPDEKNSFLIYKSLFDVFSHEESEFMEKAIQPGFDPLSGEVKWLLANHPHVLAKMLEASLRPGYYYPFSLDDEFYDYKDTQGQLDLFRFCGLAAMNLAAKGRLYEAGQILNDLRLFSNRLQKFPGKSLHYFGPHFQGLIRDYEEKCLFASEGKPENAMLPASTAAFYDFPQKPLELEFTWVAQAMVSQDFKLEDASCVRKLSGEMYFIDKVCCALPMETLFINYQFDQMEILLKNWKLLVERPCINFRENLSQSFAEYEHSYIGQMLGGLYKFGAMDFKCSAQLHNNMEILIRALWDYRIEHGQYPKSLDALVPDFLGVLPLNPLTGQPLAVEFIDGGLTIKSQAPKDSMVFFPNDFHMGAAFEKNRLAEKNQTGKDN</sequence>
<dbReference type="EMBL" id="FQZU01000039">
    <property type="protein sequence ID" value="SHK96673.1"/>
    <property type="molecule type" value="Genomic_DNA"/>
</dbReference>
<name>A0A1M6WSG0_9BACT</name>
<keyword evidence="1" id="KW-1133">Transmembrane helix</keyword>
<gene>
    <name evidence="2" type="ORF">SAMN02745216_04397</name>
</gene>
<reference evidence="3" key="1">
    <citation type="submission" date="2016-11" db="EMBL/GenBank/DDBJ databases">
        <authorList>
            <person name="Varghese N."/>
            <person name="Submissions S."/>
        </authorList>
    </citation>
    <scope>NUCLEOTIDE SEQUENCE [LARGE SCALE GENOMIC DNA]</scope>
    <source>
        <strain evidence="3">DSM 16219</strain>
    </source>
</reference>
<feature type="transmembrane region" description="Helical" evidence="1">
    <location>
        <begin position="72"/>
        <end position="91"/>
    </location>
</feature>